<proteinExistence type="predicted"/>
<gene>
    <name evidence="1" type="ORF">CLUMA_CG013988</name>
</gene>
<dbReference type="Proteomes" id="UP000183832">
    <property type="component" value="Unassembled WGS sequence"/>
</dbReference>
<reference evidence="1 2" key="1">
    <citation type="submission" date="2015-04" db="EMBL/GenBank/DDBJ databases">
        <authorList>
            <person name="Syromyatnikov M.Y."/>
            <person name="Popov V.N."/>
        </authorList>
    </citation>
    <scope>NUCLEOTIDE SEQUENCE [LARGE SCALE GENOMIC DNA]</scope>
</reference>
<dbReference type="AlphaFoldDB" id="A0A1J1IME4"/>
<name>A0A1J1IME4_9DIPT</name>
<dbReference type="EMBL" id="CVRI01000054">
    <property type="protein sequence ID" value="CRL00732.1"/>
    <property type="molecule type" value="Genomic_DNA"/>
</dbReference>
<evidence type="ECO:0000313" key="1">
    <source>
        <dbReference type="EMBL" id="CRL00732.1"/>
    </source>
</evidence>
<evidence type="ECO:0000313" key="2">
    <source>
        <dbReference type="Proteomes" id="UP000183832"/>
    </source>
</evidence>
<sequence length="74" mass="8507">MKENSILCVISTHFKIDSHNRQISVMEKAVKNTLRDEEDFHTTKKESEDEKLFPLANNLGTSGKLCHDRSLIYA</sequence>
<accession>A0A1J1IME4</accession>
<organism evidence="1 2">
    <name type="scientific">Clunio marinus</name>
    <dbReference type="NCBI Taxonomy" id="568069"/>
    <lineage>
        <taxon>Eukaryota</taxon>
        <taxon>Metazoa</taxon>
        <taxon>Ecdysozoa</taxon>
        <taxon>Arthropoda</taxon>
        <taxon>Hexapoda</taxon>
        <taxon>Insecta</taxon>
        <taxon>Pterygota</taxon>
        <taxon>Neoptera</taxon>
        <taxon>Endopterygota</taxon>
        <taxon>Diptera</taxon>
        <taxon>Nematocera</taxon>
        <taxon>Chironomoidea</taxon>
        <taxon>Chironomidae</taxon>
        <taxon>Clunio</taxon>
    </lineage>
</organism>
<keyword evidence="2" id="KW-1185">Reference proteome</keyword>
<protein>
    <submittedName>
        <fullName evidence="1">CLUMA_CG013988, isoform A</fullName>
    </submittedName>
</protein>